<keyword evidence="5" id="KW-1185">Reference proteome</keyword>
<feature type="region of interest" description="Disordered" evidence="2">
    <location>
        <begin position="230"/>
        <end position="261"/>
    </location>
</feature>
<evidence type="ECO:0000256" key="2">
    <source>
        <dbReference type="SAM" id="MobiDB-lite"/>
    </source>
</evidence>
<dbReference type="Gene3D" id="1.10.530.10">
    <property type="match status" value="1"/>
</dbReference>
<evidence type="ECO:0000313" key="5">
    <source>
        <dbReference type="Proteomes" id="UP000466966"/>
    </source>
</evidence>
<dbReference type="AlphaFoldDB" id="A0A844YZI9"/>
<reference evidence="4 5" key="1">
    <citation type="submission" date="2019-12" db="EMBL/GenBank/DDBJ databases">
        <title>Genomic-based taxomic classification of the family Erythrobacteraceae.</title>
        <authorList>
            <person name="Xu L."/>
        </authorList>
    </citation>
    <scope>NUCLEOTIDE SEQUENCE [LARGE SCALE GENOMIC DNA]</scope>
    <source>
        <strain evidence="4 5">M0322</strain>
    </source>
</reference>
<evidence type="ECO:0000256" key="1">
    <source>
        <dbReference type="ARBA" id="ARBA00009387"/>
    </source>
</evidence>
<comment type="caution">
    <text evidence="4">The sequence shown here is derived from an EMBL/GenBank/DDBJ whole genome shotgun (WGS) entry which is preliminary data.</text>
</comment>
<gene>
    <name evidence="4" type="ORF">GRI99_05715</name>
</gene>
<proteinExistence type="inferred from homology"/>
<dbReference type="OrthoDB" id="8477976at2"/>
<feature type="domain" description="Transglycosylase SLT" evidence="3">
    <location>
        <begin position="26"/>
        <end position="72"/>
    </location>
</feature>
<evidence type="ECO:0000313" key="4">
    <source>
        <dbReference type="EMBL" id="MXO71133.1"/>
    </source>
</evidence>
<organism evidence="4 5">
    <name type="scientific">Alteraurantiacibacter buctensis</name>
    <dbReference type="NCBI Taxonomy" id="1503981"/>
    <lineage>
        <taxon>Bacteria</taxon>
        <taxon>Pseudomonadati</taxon>
        <taxon>Pseudomonadota</taxon>
        <taxon>Alphaproteobacteria</taxon>
        <taxon>Sphingomonadales</taxon>
        <taxon>Erythrobacteraceae</taxon>
        <taxon>Alteraurantiacibacter</taxon>
    </lineage>
</organism>
<dbReference type="SUPFAM" id="SSF53955">
    <property type="entry name" value="Lysozyme-like"/>
    <property type="match status" value="1"/>
</dbReference>
<protein>
    <submittedName>
        <fullName evidence="4">Transglycosylase SLT domain-containing protein</fullName>
    </submittedName>
</protein>
<dbReference type="InterPro" id="IPR023346">
    <property type="entry name" value="Lysozyme-like_dom_sf"/>
</dbReference>
<sequence length="293" mass="30348">MSNPLGTNQVLQGAQPARSQRTQAAIADAAQRTGVDFGYLLAQARIESGLNPAARARTSSATGLFQFLDQTWLATLDRHGERLGFGQLAQAIDTSGGRARITDPAMREAIMGLRYDPGASALMAGALAGDNTAALEQVLGRTPDASELYLAHFLGPDGASRMLTTLQTAPDTPAASLLPSAAHANRGIFYGEGGAARSVAQVMGVIRSRMANAMEQGFELPAGSLDTVPLPGQPNGQPQRTFSTPALPQVASLPPPGSGSMADLIGQTFGNSGNSPAQAHVRRAYARLSALGM</sequence>
<dbReference type="RefSeq" id="WP_160771078.1">
    <property type="nucleotide sequence ID" value="NZ_WTYV01000002.1"/>
</dbReference>
<dbReference type="Proteomes" id="UP000466966">
    <property type="component" value="Unassembled WGS sequence"/>
</dbReference>
<dbReference type="Pfam" id="PF01464">
    <property type="entry name" value="SLT"/>
    <property type="match status" value="1"/>
</dbReference>
<dbReference type="InterPro" id="IPR008258">
    <property type="entry name" value="Transglycosylase_SLT_dom_1"/>
</dbReference>
<feature type="compositionally biased region" description="Polar residues" evidence="2">
    <location>
        <begin position="234"/>
        <end position="246"/>
    </location>
</feature>
<evidence type="ECO:0000259" key="3">
    <source>
        <dbReference type="Pfam" id="PF01464"/>
    </source>
</evidence>
<name>A0A844YZI9_9SPHN</name>
<accession>A0A844YZI9</accession>
<comment type="similarity">
    <text evidence="1">Belongs to the virb1 family.</text>
</comment>
<dbReference type="EMBL" id="WTYV01000002">
    <property type="protein sequence ID" value="MXO71133.1"/>
    <property type="molecule type" value="Genomic_DNA"/>
</dbReference>